<dbReference type="EMBL" id="VSRR010093561">
    <property type="protein sequence ID" value="MPC93089.1"/>
    <property type="molecule type" value="Genomic_DNA"/>
</dbReference>
<organism evidence="1 2">
    <name type="scientific">Portunus trituberculatus</name>
    <name type="common">Swimming crab</name>
    <name type="synonym">Neptunus trituberculatus</name>
    <dbReference type="NCBI Taxonomy" id="210409"/>
    <lineage>
        <taxon>Eukaryota</taxon>
        <taxon>Metazoa</taxon>
        <taxon>Ecdysozoa</taxon>
        <taxon>Arthropoda</taxon>
        <taxon>Crustacea</taxon>
        <taxon>Multicrustacea</taxon>
        <taxon>Malacostraca</taxon>
        <taxon>Eumalacostraca</taxon>
        <taxon>Eucarida</taxon>
        <taxon>Decapoda</taxon>
        <taxon>Pleocyemata</taxon>
        <taxon>Brachyura</taxon>
        <taxon>Eubrachyura</taxon>
        <taxon>Portunoidea</taxon>
        <taxon>Portunidae</taxon>
        <taxon>Portuninae</taxon>
        <taxon>Portunus</taxon>
    </lineage>
</organism>
<accession>A0A5B7JDU7</accession>
<name>A0A5B7JDU7_PORTR</name>
<proteinExistence type="predicted"/>
<dbReference type="Proteomes" id="UP000324222">
    <property type="component" value="Unassembled WGS sequence"/>
</dbReference>
<evidence type="ECO:0000313" key="1">
    <source>
        <dbReference type="EMBL" id="MPC93089.1"/>
    </source>
</evidence>
<keyword evidence="2" id="KW-1185">Reference proteome</keyword>
<sequence>MEETTASSKYHNMSTSRERHSQTSICYLAKGKSTSYTVASVKQTILQFNYLIKVPCRQRNQAAIVTVRLDRADVFFSLTNSNIVSIPRDHIFKAYSVMSRRK</sequence>
<gene>
    <name evidence="1" type="ORF">E2C01_088206</name>
</gene>
<reference evidence="1 2" key="1">
    <citation type="submission" date="2019-05" db="EMBL/GenBank/DDBJ databases">
        <title>Another draft genome of Portunus trituberculatus and its Hox gene families provides insights of decapod evolution.</title>
        <authorList>
            <person name="Jeong J.-H."/>
            <person name="Song I."/>
            <person name="Kim S."/>
            <person name="Choi T."/>
            <person name="Kim D."/>
            <person name="Ryu S."/>
            <person name="Kim W."/>
        </authorList>
    </citation>
    <scope>NUCLEOTIDE SEQUENCE [LARGE SCALE GENOMIC DNA]</scope>
    <source>
        <tissue evidence="1">Muscle</tissue>
    </source>
</reference>
<comment type="caution">
    <text evidence="1">The sequence shown here is derived from an EMBL/GenBank/DDBJ whole genome shotgun (WGS) entry which is preliminary data.</text>
</comment>
<dbReference type="AlphaFoldDB" id="A0A5B7JDU7"/>
<protein>
    <submittedName>
        <fullName evidence="1">Uncharacterized protein</fullName>
    </submittedName>
</protein>
<evidence type="ECO:0000313" key="2">
    <source>
        <dbReference type="Proteomes" id="UP000324222"/>
    </source>
</evidence>